<dbReference type="Pfam" id="PF07779">
    <property type="entry name" value="Cas1_AcylT"/>
    <property type="match status" value="1"/>
</dbReference>
<evidence type="ECO:0000256" key="1">
    <source>
        <dbReference type="ARBA" id="ARBA00004141"/>
    </source>
</evidence>
<evidence type="ECO:0000313" key="10">
    <source>
        <dbReference type="EMBL" id="KAH6694020.1"/>
    </source>
</evidence>
<keyword evidence="11" id="KW-1185">Reference proteome</keyword>
<feature type="transmembrane region" description="Helical" evidence="8">
    <location>
        <begin position="628"/>
        <end position="646"/>
    </location>
</feature>
<feature type="transmembrane region" description="Helical" evidence="8">
    <location>
        <begin position="280"/>
        <end position="298"/>
    </location>
</feature>
<name>A0A9P8VJK4_9PEZI</name>
<keyword evidence="7" id="KW-0325">Glycoprotein</keyword>
<sequence length="751" mass="83848">MRACLLGRRIVFIGDSTIQQLYWAALRRLDWDTGIKAHQDFDLLEDQHIDLSETVNGVFVDFIWDPWLNATTRLDQLAYFRHQPDTPENEAIAKVEERHSPAIIVLGSPSLWAVLHGEDEFLQIFGDGINTVIPWLRVNIDEMTQLPRRSTAATTLDGPSMPSEELSNAVFLVPVLSPHRDSLSYGIMLKYHPEKIETMNWNLRQSGAIDQSYMPWGFEAMAAEFQDAHLDDGIHVSEFIVDQRLTTLLNARCNAGLPVQGAPSQVTCCTPYPGPSHLQWLLLAMAIMGLPWLVLDAGPPSNRMLHGIIAISCLLVASASCHLMDRTHLASKQQKHFRLEELVLSVSSVYGLFFLSKRRTSTEATEKNPSRPNTFLSRAQSNEWKGWMQAFALLCSFHGASQSSAWYKIFRLCTSIFIFLFSYGHTRYFLQTRDYSLKKVAQVLVRLNLLSIILVYTMDRPWTLYYFCPLANFWFLVTYCTLSTQSQVNTSLTATLLKIAVAAVATTLAINTKRGLGGLLLALEKGLGIVWNLETVHYNLAMDQLIPYFGIATAAIAHRISQEKSTDDDHPVSTITSADAALDRIIRNILNPEEDSVPIKTMALIFSGTILAMFFLIAFLSPGSDETYNAYHPFIATWLGLAAIILRNCTKTLRSTSFPGAIALGRISLETSLLHHHIWLAGDGTTILRIASAQFLALPRLGPLLESSQTTILLIILLWASVKCHNATQQITDLVAPRAEEGKGKEIACCV</sequence>
<feature type="transmembrane region" description="Helical" evidence="8">
    <location>
        <begin position="603"/>
        <end position="622"/>
    </location>
</feature>
<feature type="domain" description="Cas1p 10 TM acyl transferase" evidence="9">
    <location>
        <begin position="308"/>
        <end position="743"/>
    </location>
</feature>
<feature type="transmembrane region" description="Helical" evidence="8">
    <location>
        <begin position="464"/>
        <end position="482"/>
    </location>
</feature>
<accession>A0A9P8VJK4</accession>
<proteinExistence type="inferred from homology"/>
<dbReference type="GO" id="GO:0005975">
    <property type="term" value="P:carbohydrate metabolic process"/>
    <property type="evidence" value="ECO:0007669"/>
    <property type="project" value="UniProtKB-ARBA"/>
</dbReference>
<organism evidence="10 11">
    <name type="scientific">Plectosphaerella plurivora</name>
    <dbReference type="NCBI Taxonomy" id="936078"/>
    <lineage>
        <taxon>Eukaryota</taxon>
        <taxon>Fungi</taxon>
        <taxon>Dikarya</taxon>
        <taxon>Ascomycota</taxon>
        <taxon>Pezizomycotina</taxon>
        <taxon>Sordariomycetes</taxon>
        <taxon>Hypocreomycetidae</taxon>
        <taxon>Glomerellales</taxon>
        <taxon>Plectosphaerellaceae</taxon>
        <taxon>Plectosphaerella</taxon>
    </lineage>
</organism>
<dbReference type="PANTHER" id="PTHR13533">
    <property type="entry name" value="N-ACETYLNEURAMINATE 9-O-ACETYLTRANSFERASE"/>
    <property type="match status" value="1"/>
</dbReference>
<evidence type="ECO:0000256" key="2">
    <source>
        <dbReference type="ARBA" id="ARBA00010666"/>
    </source>
</evidence>
<evidence type="ECO:0000256" key="4">
    <source>
        <dbReference type="ARBA" id="ARBA00022692"/>
    </source>
</evidence>
<evidence type="ECO:0000256" key="8">
    <source>
        <dbReference type="SAM" id="Phobius"/>
    </source>
</evidence>
<dbReference type="OrthoDB" id="1932925at2759"/>
<dbReference type="AlphaFoldDB" id="A0A9P8VJK4"/>
<evidence type="ECO:0000256" key="6">
    <source>
        <dbReference type="ARBA" id="ARBA00023136"/>
    </source>
</evidence>
<evidence type="ECO:0000256" key="5">
    <source>
        <dbReference type="ARBA" id="ARBA00022989"/>
    </source>
</evidence>
<comment type="similarity">
    <text evidence="2">Belongs to the PC-esterase family. CASD1 subfamily.</text>
</comment>
<evidence type="ECO:0000259" key="9">
    <source>
        <dbReference type="Pfam" id="PF07779"/>
    </source>
</evidence>
<keyword evidence="3" id="KW-0808">Transferase</keyword>
<evidence type="ECO:0000313" key="11">
    <source>
        <dbReference type="Proteomes" id="UP000770015"/>
    </source>
</evidence>
<evidence type="ECO:0000256" key="3">
    <source>
        <dbReference type="ARBA" id="ARBA00022679"/>
    </source>
</evidence>
<dbReference type="EMBL" id="JAGSXJ010000003">
    <property type="protein sequence ID" value="KAH6694020.1"/>
    <property type="molecule type" value="Genomic_DNA"/>
</dbReference>
<dbReference type="GO" id="GO:0016740">
    <property type="term" value="F:transferase activity"/>
    <property type="evidence" value="ECO:0007669"/>
    <property type="project" value="UniProtKB-KW"/>
</dbReference>
<dbReference type="GO" id="GO:0005794">
    <property type="term" value="C:Golgi apparatus"/>
    <property type="evidence" value="ECO:0007669"/>
    <property type="project" value="UniProtKB-ARBA"/>
</dbReference>
<keyword evidence="4 8" id="KW-0812">Transmembrane</keyword>
<keyword evidence="5 8" id="KW-1133">Transmembrane helix</keyword>
<dbReference type="GO" id="GO:0016020">
    <property type="term" value="C:membrane"/>
    <property type="evidence" value="ECO:0007669"/>
    <property type="project" value="UniProtKB-SubCell"/>
</dbReference>
<dbReference type="Proteomes" id="UP000770015">
    <property type="component" value="Unassembled WGS sequence"/>
</dbReference>
<comment type="caution">
    <text evidence="10">The sequence shown here is derived from an EMBL/GenBank/DDBJ whole genome shotgun (WGS) entry which is preliminary data.</text>
</comment>
<protein>
    <submittedName>
        <fullName evidence="10">Cas1p-like protein</fullName>
    </submittedName>
</protein>
<dbReference type="PANTHER" id="PTHR13533:SF1">
    <property type="entry name" value="N-ACETYLNEURAMINATE 9-O-ACETYLTRANSFERASE"/>
    <property type="match status" value="1"/>
</dbReference>
<reference evidence="10" key="1">
    <citation type="journal article" date="2021" name="Nat. Commun.">
        <title>Genetic determinants of endophytism in the Arabidopsis root mycobiome.</title>
        <authorList>
            <person name="Mesny F."/>
            <person name="Miyauchi S."/>
            <person name="Thiergart T."/>
            <person name="Pickel B."/>
            <person name="Atanasova L."/>
            <person name="Karlsson M."/>
            <person name="Huettel B."/>
            <person name="Barry K.W."/>
            <person name="Haridas S."/>
            <person name="Chen C."/>
            <person name="Bauer D."/>
            <person name="Andreopoulos W."/>
            <person name="Pangilinan J."/>
            <person name="LaButti K."/>
            <person name="Riley R."/>
            <person name="Lipzen A."/>
            <person name="Clum A."/>
            <person name="Drula E."/>
            <person name="Henrissat B."/>
            <person name="Kohler A."/>
            <person name="Grigoriev I.V."/>
            <person name="Martin F.M."/>
            <person name="Hacquard S."/>
        </authorList>
    </citation>
    <scope>NUCLEOTIDE SEQUENCE</scope>
    <source>
        <strain evidence="10">MPI-SDFR-AT-0117</strain>
    </source>
</reference>
<feature type="transmembrane region" description="Helical" evidence="8">
    <location>
        <begin position="409"/>
        <end position="428"/>
    </location>
</feature>
<dbReference type="InterPro" id="IPR012419">
    <property type="entry name" value="Cas1_AcylTrans_dom"/>
</dbReference>
<comment type="subcellular location">
    <subcellularLocation>
        <location evidence="1">Membrane</location>
        <topology evidence="1">Multi-pass membrane protein</topology>
    </subcellularLocation>
</comment>
<feature type="transmembrane region" description="Helical" evidence="8">
    <location>
        <begin position="304"/>
        <end position="325"/>
    </location>
</feature>
<keyword evidence="6 8" id="KW-0472">Membrane</keyword>
<evidence type="ECO:0000256" key="7">
    <source>
        <dbReference type="ARBA" id="ARBA00023180"/>
    </source>
</evidence>
<gene>
    <name evidence="10" type="ORF">F5X68DRAFT_248614</name>
</gene>